<dbReference type="Proteomes" id="UP001226762">
    <property type="component" value="Unassembled WGS sequence"/>
</dbReference>
<proteinExistence type="predicted"/>
<dbReference type="SUPFAM" id="SSF51197">
    <property type="entry name" value="Clavaminate synthase-like"/>
    <property type="match status" value="1"/>
</dbReference>
<dbReference type="GO" id="GO:0016706">
    <property type="term" value="F:2-oxoglutarate-dependent dioxygenase activity"/>
    <property type="evidence" value="ECO:0007669"/>
    <property type="project" value="UniProtKB-ARBA"/>
</dbReference>
<dbReference type="GO" id="GO:0005506">
    <property type="term" value="F:iron ion binding"/>
    <property type="evidence" value="ECO:0007669"/>
    <property type="project" value="UniProtKB-ARBA"/>
</dbReference>
<dbReference type="PANTHER" id="PTHR20883:SF49">
    <property type="entry name" value="PHYTANOYL-COA DIOXYGENASE"/>
    <property type="match status" value="1"/>
</dbReference>
<gene>
    <name evidence="1" type="ORF">NO357_06095</name>
</gene>
<reference evidence="1" key="2">
    <citation type="submission" date="2023-02" db="EMBL/GenBank/DDBJ databases">
        <title>'Rhodoalgimonas zhirmunskyi' gen. nov., isolated from a red alga.</title>
        <authorList>
            <person name="Nedashkovskaya O.I."/>
            <person name="Otstavnykh N.Y."/>
            <person name="Bystritskaya E.P."/>
            <person name="Balabanova L.A."/>
            <person name="Isaeva M.P."/>
        </authorList>
    </citation>
    <scope>NUCLEOTIDE SEQUENCE</scope>
    <source>
        <strain evidence="1">KCTC 52189</strain>
    </source>
</reference>
<dbReference type="InterPro" id="IPR008775">
    <property type="entry name" value="Phytyl_CoA_dOase-like"/>
</dbReference>
<name>A0AAE3WB63_9RHOB</name>
<dbReference type="AlphaFoldDB" id="A0AAE3WB63"/>
<dbReference type="PANTHER" id="PTHR20883">
    <property type="entry name" value="PHYTANOYL-COA DIOXYGENASE DOMAIN CONTAINING 1"/>
    <property type="match status" value="1"/>
</dbReference>
<dbReference type="RefSeq" id="WP_306734712.1">
    <property type="nucleotide sequence ID" value="NZ_JANHAX010000001.1"/>
</dbReference>
<protein>
    <submittedName>
        <fullName evidence="1">Phytanoyl-CoA dioxygenase family protein</fullName>
    </submittedName>
</protein>
<reference evidence="1" key="1">
    <citation type="submission" date="2022-07" db="EMBL/GenBank/DDBJ databases">
        <authorList>
            <person name="Otstavnykh N."/>
            <person name="Isaeva M."/>
            <person name="Bystritskaya E."/>
        </authorList>
    </citation>
    <scope>NUCLEOTIDE SEQUENCE</scope>
    <source>
        <strain evidence="1">KCTC 52189</strain>
    </source>
</reference>
<keyword evidence="2" id="KW-1185">Reference proteome</keyword>
<sequence length="264" mass="30111">MHPLLTKAQIDAFQRDGVALVRGLFADHVETLREGVDRNMEAPGPYASENEKAGETGRFFDDYCNWQRIPEFEQVIRDSAAAEVAADLMGSETVQLFHDHVLVKEPGTSLATPWHTDGPYYFVEGKQTISFWSPLDPVSEATLRMVPGSHNWEKPVLPMRWVKEEAYFPNIEDYMPVPDPEADGMEILEWDMQPGDAVAFNYDILHGARGNTSETRRRAFSLRLVGDDARYVERPGRTSPPFPDHGMVAGQRLREDWFPVIYRR</sequence>
<evidence type="ECO:0000313" key="1">
    <source>
        <dbReference type="EMBL" id="MDQ2089469.1"/>
    </source>
</evidence>
<accession>A0AAE3WB63</accession>
<evidence type="ECO:0000313" key="2">
    <source>
        <dbReference type="Proteomes" id="UP001226762"/>
    </source>
</evidence>
<dbReference type="Gene3D" id="2.60.120.620">
    <property type="entry name" value="q2cbj1_9rhob like domain"/>
    <property type="match status" value="1"/>
</dbReference>
<dbReference type="EMBL" id="JANHAX010000001">
    <property type="protein sequence ID" value="MDQ2089469.1"/>
    <property type="molecule type" value="Genomic_DNA"/>
</dbReference>
<dbReference type="Pfam" id="PF05721">
    <property type="entry name" value="PhyH"/>
    <property type="match status" value="1"/>
</dbReference>
<keyword evidence="1" id="KW-0560">Oxidoreductase</keyword>
<organism evidence="1 2">
    <name type="scientific">Marimonas arenosa</name>
    <dbReference type="NCBI Taxonomy" id="1795305"/>
    <lineage>
        <taxon>Bacteria</taxon>
        <taxon>Pseudomonadati</taxon>
        <taxon>Pseudomonadota</taxon>
        <taxon>Alphaproteobacteria</taxon>
        <taxon>Rhodobacterales</taxon>
        <taxon>Paracoccaceae</taxon>
        <taxon>Marimonas</taxon>
    </lineage>
</organism>
<keyword evidence="1" id="KW-0223">Dioxygenase</keyword>
<comment type="caution">
    <text evidence="1">The sequence shown here is derived from an EMBL/GenBank/DDBJ whole genome shotgun (WGS) entry which is preliminary data.</text>
</comment>